<name>A0A7Z7YJG7_ESCAL</name>
<keyword evidence="4" id="KW-0281">Fimbrium</keyword>
<evidence type="ECO:0000259" key="6">
    <source>
        <dbReference type="Pfam" id="PF00419"/>
    </source>
</evidence>
<comment type="similarity">
    <text evidence="2">Belongs to the fimbrial protein family.</text>
</comment>
<dbReference type="GO" id="GO:0009289">
    <property type="term" value="C:pilus"/>
    <property type="evidence" value="ECO:0007669"/>
    <property type="project" value="UniProtKB-SubCell"/>
</dbReference>
<feature type="chain" id="PRO_5030816160" evidence="5">
    <location>
        <begin position="25"/>
        <end position="178"/>
    </location>
</feature>
<keyword evidence="3 5" id="KW-0732">Signal</keyword>
<dbReference type="InterPro" id="IPR008966">
    <property type="entry name" value="Adhesion_dom_sf"/>
</dbReference>
<reference evidence="8" key="2">
    <citation type="submission" date="2023-02" db="EMBL/GenBank/DDBJ databases">
        <title>Escherichia albertii as a potential enteropathogen in the light of epidemiological and genomic studies.</title>
        <authorList>
            <person name="Leszczynska K."/>
            <person name="Swiecicka I."/>
            <person name="Daniluk T."/>
            <person name="Lebensztejn D."/>
            <person name="Chmielewska S."/>
            <person name="Leszczynska D."/>
            <person name="Gawor J."/>
            <person name="Kliber M."/>
        </authorList>
    </citation>
    <scope>NUCLEOTIDE SEQUENCE</scope>
    <source>
        <strain evidence="8">BIA_7</strain>
    </source>
</reference>
<dbReference type="GO" id="GO:0043709">
    <property type="term" value="P:cell adhesion involved in single-species biofilm formation"/>
    <property type="evidence" value="ECO:0007669"/>
    <property type="project" value="TreeGrafter"/>
</dbReference>
<feature type="signal peptide" evidence="5">
    <location>
        <begin position="1"/>
        <end position="24"/>
    </location>
</feature>
<dbReference type="InterPro" id="IPR050263">
    <property type="entry name" value="Bact_Fimbrial_Adh_Pro"/>
</dbReference>
<dbReference type="PANTHER" id="PTHR33420:SF12">
    <property type="entry name" value="FIMBRIN-LIKE PROTEIN FIMI-RELATED"/>
    <property type="match status" value="1"/>
</dbReference>
<reference evidence="7 9" key="1">
    <citation type="submission" date="2019-02" db="EMBL/GenBank/DDBJ databases">
        <title>Draft genome sequence of Escherichia albertii strain Mex-12/320a, isolated from an infant with diarrhea, harboring virulence genes associated with diarrheagenic strains of enteropathogenic E. coli.</title>
        <authorList>
            <person name="Maldonado-Puga S."/>
            <person name="Meza-Segura M."/>
            <person name="Zaidi M.B."/>
            <person name="Estrada-Garcia T."/>
        </authorList>
    </citation>
    <scope>NUCLEOTIDE SEQUENCE [LARGE SCALE GENOMIC DNA]</scope>
    <source>
        <strain evidence="7 9">Mex-12/320a</strain>
    </source>
</reference>
<dbReference type="EMBL" id="CP117562">
    <property type="protein sequence ID" value="WDB30573.1"/>
    <property type="molecule type" value="Genomic_DNA"/>
</dbReference>
<dbReference type="Proteomes" id="UP001219219">
    <property type="component" value="Chromosome"/>
</dbReference>
<dbReference type="EMBL" id="SIZV01000038">
    <property type="protein sequence ID" value="TBR48711.1"/>
    <property type="molecule type" value="Genomic_DNA"/>
</dbReference>
<dbReference type="NCBIfam" id="NF011752">
    <property type="entry name" value="PRK15205.1"/>
    <property type="match status" value="1"/>
</dbReference>
<sequence>MNRNRMFQGGLLFLALINCSDALAEKVSLGPVGQLHFSITIVNKSCEFEKADLEVDMGTMTLQKPIAVGRVLSKRDFTIALKDCGSISKASVTMDSVPDGDDDSLFALDTGGATGVALKIEDDKGTQQIPKTAGGTAMDWPISGTTAKLNYRASYVVVNDSPTSGAANAMINFSVEYE</sequence>
<dbReference type="InterPro" id="IPR000259">
    <property type="entry name" value="Adhesion_dom_fimbrial"/>
</dbReference>
<feature type="domain" description="Fimbrial-type adhesion" evidence="6">
    <location>
        <begin position="36"/>
        <end position="177"/>
    </location>
</feature>
<comment type="subcellular location">
    <subcellularLocation>
        <location evidence="1">Fimbrium</location>
    </subcellularLocation>
</comment>
<accession>A0A7Z7YJG7</accession>
<dbReference type="Pfam" id="PF00419">
    <property type="entry name" value="Fimbrial"/>
    <property type="match status" value="1"/>
</dbReference>
<evidence type="ECO:0000313" key="9">
    <source>
        <dbReference type="Proteomes" id="UP000292187"/>
    </source>
</evidence>
<dbReference type="Proteomes" id="UP000292187">
    <property type="component" value="Unassembled WGS sequence"/>
</dbReference>
<evidence type="ECO:0000313" key="8">
    <source>
        <dbReference type="EMBL" id="WDB30573.1"/>
    </source>
</evidence>
<evidence type="ECO:0000256" key="4">
    <source>
        <dbReference type="ARBA" id="ARBA00023263"/>
    </source>
</evidence>
<organism evidence="7 9">
    <name type="scientific">Escherichia albertii</name>
    <dbReference type="NCBI Taxonomy" id="208962"/>
    <lineage>
        <taxon>Bacteria</taxon>
        <taxon>Pseudomonadati</taxon>
        <taxon>Pseudomonadota</taxon>
        <taxon>Gammaproteobacteria</taxon>
        <taxon>Enterobacterales</taxon>
        <taxon>Enterobacteriaceae</taxon>
        <taxon>Escherichia</taxon>
    </lineage>
</organism>
<gene>
    <name evidence="7" type="primary">lpfE</name>
    <name evidence="7" type="ORF">EYS06_21005</name>
    <name evidence="8" type="ORF">PS049_06595</name>
</gene>
<dbReference type="PANTHER" id="PTHR33420">
    <property type="entry name" value="FIMBRIAL SUBUNIT ELFA-RELATED"/>
    <property type="match status" value="1"/>
</dbReference>
<dbReference type="RefSeq" id="WP_001081421.1">
    <property type="nucleotide sequence ID" value="NZ_BBVY01000019.1"/>
</dbReference>
<protein>
    <submittedName>
        <fullName evidence="7">Long polar fimbrial protein LpfE</fullName>
    </submittedName>
</protein>
<proteinExistence type="inferred from homology"/>
<dbReference type="GeneID" id="89518405"/>
<evidence type="ECO:0000256" key="2">
    <source>
        <dbReference type="ARBA" id="ARBA00006671"/>
    </source>
</evidence>
<dbReference type="AlphaFoldDB" id="A0A7Z7YJG7"/>
<evidence type="ECO:0000313" key="7">
    <source>
        <dbReference type="EMBL" id="TBR48711.1"/>
    </source>
</evidence>
<dbReference type="Gene3D" id="2.60.40.1090">
    <property type="entry name" value="Fimbrial-type adhesion domain"/>
    <property type="match status" value="1"/>
</dbReference>
<evidence type="ECO:0000256" key="3">
    <source>
        <dbReference type="ARBA" id="ARBA00022729"/>
    </source>
</evidence>
<evidence type="ECO:0000256" key="5">
    <source>
        <dbReference type="SAM" id="SignalP"/>
    </source>
</evidence>
<evidence type="ECO:0000256" key="1">
    <source>
        <dbReference type="ARBA" id="ARBA00004561"/>
    </source>
</evidence>
<dbReference type="SUPFAM" id="SSF49401">
    <property type="entry name" value="Bacterial adhesins"/>
    <property type="match status" value="1"/>
</dbReference>
<dbReference type="InterPro" id="IPR036937">
    <property type="entry name" value="Adhesion_dom_fimbrial_sf"/>
</dbReference>